<dbReference type="AlphaFoldDB" id="A0AAD5JU53"/>
<name>A0AAD5JU53_ACENE</name>
<dbReference type="EMBL" id="JAJSOW010000001">
    <property type="protein sequence ID" value="KAI9200584.1"/>
    <property type="molecule type" value="Genomic_DNA"/>
</dbReference>
<protein>
    <recommendedName>
        <fullName evidence="3">Diacylglycerol O-acyltransferase</fullName>
    </recommendedName>
</protein>
<dbReference type="PANTHER" id="PTHR31650">
    <property type="entry name" value="O-ACYLTRANSFERASE (WSD1-LIKE) FAMILY PROTEIN"/>
    <property type="match status" value="1"/>
</dbReference>
<evidence type="ECO:0000313" key="2">
    <source>
        <dbReference type="Proteomes" id="UP001064489"/>
    </source>
</evidence>
<keyword evidence="2" id="KW-1185">Reference proteome</keyword>
<dbReference type="GO" id="GO:0005886">
    <property type="term" value="C:plasma membrane"/>
    <property type="evidence" value="ECO:0007669"/>
    <property type="project" value="TreeGrafter"/>
</dbReference>
<dbReference type="InterPro" id="IPR045034">
    <property type="entry name" value="O-acyltransferase_WSD1-like"/>
</dbReference>
<evidence type="ECO:0000313" key="1">
    <source>
        <dbReference type="EMBL" id="KAI9200584.1"/>
    </source>
</evidence>
<sequence length="165" mass="18398">MGVKADVRKESGDEPLSPMARLFHQPDSNIFIIVMIGLTTKIDSQVIKASLVRTLLRHPRFSSLQVVDETVEGGMKWVPTGVDLDNHVIVPKLEPNNIIDSTTDKIVEDYISNLSKSTIEMSIPMWDLHLLNIKTSYAEAVGVFRLHHSLGNGTSLMSLLLAWYS</sequence>
<comment type="caution">
    <text evidence="1">The sequence shown here is derived from an EMBL/GenBank/DDBJ whole genome shotgun (WGS) entry which is preliminary data.</text>
</comment>
<dbReference type="Proteomes" id="UP001064489">
    <property type="component" value="Chromosome 9"/>
</dbReference>
<proteinExistence type="predicted"/>
<reference evidence="1" key="1">
    <citation type="journal article" date="2022" name="Plant J.">
        <title>Strategies of tolerance reflected in two North American maple genomes.</title>
        <authorList>
            <person name="McEvoy S.L."/>
            <person name="Sezen U.U."/>
            <person name="Trouern-Trend A."/>
            <person name="McMahon S.M."/>
            <person name="Schaberg P.G."/>
            <person name="Yang J."/>
            <person name="Wegrzyn J.L."/>
            <person name="Swenson N.G."/>
        </authorList>
    </citation>
    <scope>NUCLEOTIDE SEQUENCE</scope>
    <source>
        <strain evidence="1">91603</strain>
    </source>
</reference>
<evidence type="ECO:0008006" key="3">
    <source>
        <dbReference type="Google" id="ProtNLM"/>
    </source>
</evidence>
<gene>
    <name evidence="1" type="ORF">LWI28_010120</name>
</gene>
<accession>A0AAD5JU53</accession>
<organism evidence="1 2">
    <name type="scientific">Acer negundo</name>
    <name type="common">Box elder</name>
    <dbReference type="NCBI Taxonomy" id="4023"/>
    <lineage>
        <taxon>Eukaryota</taxon>
        <taxon>Viridiplantae</taxon>
        <taxon>Streptophyta</taxon>
        <taxon>Embryophyta</taxon>
        <taxon>Tracheophyta</taxon>
        <taxon>Spermatophyta</taxon>
        <taxon>Magnoliopsida</taxon>
        <taxon>eudicotyledons</taxon>
        <taxon>Gunneridae</taxon>
        <taxon>Pentapetalae</taxon>
        <taxon>rosids</taxon>
        <taxon>malvids</taxon>
        <taxon>Sapindales</taxon>
        <taxon>Sapindaceae</taxon>
        <taxon>Hippocastanoideae</taxon>
        <taxon>Acereae</taxon>
        <taxon>Acer</taxon>
    </lineage>
</organism>
<dbReference type="GO" id="GO:0019432">
    <property type="term" value="P:triglyceride biosynthetic process"/>
    <property type="evidence" value="ECO:0007669"/>
    <property type="project" value="TreeGrafter"/>
</dbReference>
<dbReference type="PANTHER" id="PTHR31650:SF38">
    <property type="entry name" value="O-ACYLTRANSFERASE WSD1-LIKE"/>
    <property type="match status" value="1"/>
</dbReference>
<reference evidence="1" key="2">
    <citation type="submission" date="2023-02" db="EMBL/GenBank/DDBJ databases">
        <authorList>
            <person name="Swenson N.G."/>
            <person name="Wegrzyn J.L."/>
            <person name="Mcevoy S.L."/>
        </authorList>
    </citation>
    <scope>NUCLEOTIDE SEQUENCE</scope>
    <source>
        <strain evidence="1">91603</strain>
        <tissue evidence="1">Leaf</tissue>
    </source>
</reference>
<dbReference type="GO" id="GO:0008374">
    <property type="term" value="F:O-acyltransferase activity"/>
    <property type="evidence" value="ECO:0007669"/>
    <property type="project" value="InterPro"/>
</dbReference>